<dbReference type="PANTHER" id="PTHR12320:SF1">
    <property type="entry name" value="PROTEIN PHOSPHATASE PTC7 HOMOLOG"/>
    <property type="match status" value="1"/>
</dbReference>
<keyword evidence="2" id="KW-0904">Protein phosphatase</keyword>
<sequence>MDNEALKESFKETIINRGIITLTSPPYTPQPNGVAECAGGVIMARTRAIALGANLPQELWPELSLFAIYILNHTPRLKLENQTLFQKLFGRKPDISYFRIPGSRAYVHIKTLPKREKLISLTYGALPGRNGQAYDRIRSSATFYLAKDLYSSISKVSSRILHIPADASSLSSCETTPRPRQKFFYNIAASYVAKHHKFISDQNSYDFKKDNTDISYLKSLTRQQHQKLYKDDRPKTGQDAFFVSRVGQTQDVVMGVADGVGGWADVNVDPADFSHGLCYYMKYAASIYEKEEWGGSDLHAQSLIRRGFDDLCKDNSVKAGSSTACVAVAKDNGVLDVANLGDSGYVLIRLNDVHSYSTPQTHAFNTPFQLAIIPLQDEYQSAVYGTPYLQDAPEKADITQKNLEHGDVFIIGSDGLWDNLFNSDILEIVSQAMLRAQAWKYSSSKGFSVGKNLAATLSSPDRSRRSKLESLHRTIATRITAEANAASTNKLRESPFSQEVHMAYPNNGYNGGKIDDICVIVAIVCEE</sequence>
<dbReference type="GO" id="GO:0003723">
    <property type="term" value="F:RNA binding"/>
    <property type="evidence" value="ECO:0007669"/>
    <property type="project" value="UniProtKB-KW"/>
</dbReference>
<dbReference type="GO" id="GO:0046872">
    <property type="term" value="F:metal ion binding"/>
    <property type="evidence" value="ECO:0007669"/>
    <property type="project" value="UniProtKB-UniRule"/>
</dbReference>
<keyword evidence="2" id="KW-0460">Magnesium</keyword>
<dbReference type="EC" id="3.1.3.16" evidence="2"/>
<dbReference type="SUPFAM" id="SSF81606">
    <property type="entry name" value="PP2C-like"/>
    <property type="match status" value="1"/>
</dbReference>
<dbReference type="OrthoDB" id="60843at2759"/>
<dbReference type="PANTHER" id="PTHR12320">
    <property type="entry name" value="PROTEIN PHOSPHATASE 2C"/>
    <property type="match status" value="1"/>
</dbReference>
<dbReference type="AlphaFoldDB" id="A0A2S4PRV1"/>
<keyword evidence="6" id="KW-1185">Reference proteome</keyword>
<dbReference type="Gene3D" id="3.60.40.10">
    <property type="entry name" value="PPM-type phosphatase domain"/>
    <property type="match status" value="1"/>
</dbReference>
<comment type="cofactor">
    <cofactor evidence="2">
        <name>Mg(2+)</name>
        <dbReference type="ChEBI" id="CHEBI:18420"/>
    </cofactor>
</comment>
<comment type="caution">
    <text evidence="5">The sequence shown here is derived from an EMBL/GenBank/DDBJ whole genome shotgun (WGS) entry which is preliminary data.</text>
</comment>
<dbReference type="GO" id="GO:0015074">
    <property type="term" value="P:DNA integration"/>
    <property type="evidence" value="ECO:0007669"/>
    <property type="project" value="InterPro"/>
</dbReference>
<evidence type="ECO:0000259" key="3">
    <source>
        <dbReference type="PROSITE" id="PS50994"/>
    </source>
</evidence>
<evidence type="ECO:0000256" key="2">
    <source>
        <dbReference type="RuleBase" id="RU366020"/>
    </source>
</evidence>
<dbReference type="Proteomes" id="UP000237438">
    <property type="component" value="Unassembled WGS sequence"/>
</dbReference>
<feature type="domain" description="PPM-type phosphatase" evidence="4">
    <location>
        <begin position="217"/>
        <end position="524"/>
    </location>
</feature>
<organism evidence="5 6">
    <name type="scientific">Erysiphe pulchra</name>
    <dbReference type="NCBI Taxonomy" id="225359"/>
    <lineage>
        <taxon>Eukaryota</taxon>
        <taxon>Fungi</taxon>
        <taxon>Dikarya</taxon>
        <taxon>Ascomycota</taxon>
        <taxon>Pezizomycotina</taxon>
        <taxon>Leotiomycetes</taxon>
        <taxon>Erysiphales</taxon>
        <taxon>Erysiphaceae</taxon>
        <taxon>Erysiphe</taxon>
    </lineage>
</organism>
<proteinExistence type="inferred from homology"/>
<accession>A0A2S4PRV1</accession>
<dbReference type="PROSITE" id="PS51746">
    <property type="entry name" value="PPM_2"/>
    <property type="match status" value="1"/>
</dbReference>
<protein>
    <recommendedName>
        <fullName evidence="2">Protein phosphatase</fullName>
        <ecNumber evidence="2">3.1.3.16</ecNumber>
    </recommendedName>
</protein>
<dbReference type="EMBL" id="PEDP01000872">
    <property type="protein sequence ID" value="POS84759.1"/>
    <property type="molecule type" value="Genomic_DNA"/>
</dbReference>
<dbReference type="Pfam" id="PF13672">
    <property type="entry name" value="PP2C_2"/>
    <property type="match status" value="1"/>
</dbReference>
<dbReference type="GO" id="GO:0004722">
    <property type="term" value="F:protein serine/threonine phosphatase activity"/>
    <property type="evidence" value="ECO:0007669"/>
    <property type="project" value="UniProtKB-EC"/>
</dbReference>
<dbReference type="GO" id="GO:0005634">
    <property type="term" value="C:nucleus"/>
    <property type="evidence" value="ECO:0007669"/>
    <property type="project" value="UniProtKB-ARBA"/>
</dbReference>
<dbReference type="InterPro" id="IPR039123">
    <property type="entry name" value="PPTC7"/>
</dbReference>
<keyword evidence="2" id="KW-0464">Manganese</keyword>
<feature type="non-terminal residue" evidence="5">
    <location>
        <position position="527"/>
    </location>
</feature>
<dbReference type="Gene3D" id="3.30.420.10">
    <property type="entry name" value="Ribonuclease H-like superfamily/Ribonuclease H"/>
    <property type="match status" value="1"/>
</dbReference>
<name>A0A2S4PRV1_9PEZI</name>
<comment type="similarity">
    <text evidence="2">Belongs to the PP2C family.</text>
</comment>
<dbReference type="InterPro" id="IPR001584">
    <property type="entry name" value="Integrase_cat-core"/>
</dbReference>
<dbReference type="PROSITE" id="PS50994">
    <property type="entry name" value="INTEGRASE"/>
    <property type="match status" value="1"/>
</dbReference>
<dbReference type="STRING" id="225359.A0A2S4PRV1"/>
<comment type="cofactor">
    <cofactor evidence="2">
        <name>Mn(2+)</name>
        <dbReference type="ChEBI" id="CHEBI:29035"/>
    </cofactor>
</comment>
<keyword evidence="2" id="KW-0378">Hydrolase</keyword>
<comment type="catalytic activity">
    <reaction evidence="2">
        <text>O-phospho-L-seryl-[protein] + H2O = L-seryl-[protein] + phosphate</text>
        <dbReference type="Rhea" id="RHEA:20629"/>
        <dbReference type="Rhea" id="RHEA-COMP:9863"/>
        <dbReference type="Rhea" id="RHEA-COMP:11604"/>
        <dbReference type="ChEBI" id="CHEBI:15377"/>
        <dbReference type="ChEBI" id="CHEBI:29999"/>
        <dbReference type="ChEBI" id="CHEBI:43474"/>
        <dbReference type="ChEBI" id="CHEBI:83421"/>
        <dbReference type="EC" id="3.1.3.16"/>
    </reaction>
</comment>
<dbReference type="InterPro" id="IPR036397">
    <property type="entry name" value="RNaseH_sf"/>
</dbReference>
<keyword evidence="2" id="KW-0479">Metal-binding</keyword>
<feature type="domain" description="Integrase catalytic" evidence="3">
    <location>
        <begin position="1"/>
        <end position="92"/>
    </location>
</feature>
<evidence type="ECO:0000313" key="6">
    <source>
        <dbReference type="Proteomes" id="UP000237438"/>
    </source>
</evidence>
<evidence type="ECO:0000256" key="1">
    <source>
        <dbReference type="ARBA" id="ARBA00022884"/>
    </source>
</evidence>
<dbReference type="InterPro" id="IPR036457">
    <property type="entry name" value="PPM-type-like_dom_sf"/>
</dbReference>
<dbReference type="SMART" id="SM00332">
    <property type="entry name" value="PP2Cc"/>
    <property type="match status" value="1"/>
</dbReference>
<comment type="catalytic activity">
    <reaction evidence="2">
        <text>O-phospho-L-threonyl-[protein] + H2O = L-threonyl-[protein] + phosphate</text>
        <dbReference type="Rhea" id="RHEA:47004"/>
        <dbReference type="Rhea" id="RHEA-COMP:11060"/>
        <dbReference type="Rhea" id="RHEA-COMP:11605"/>
        <dbReference type="ChEBI" id="CHEBI:15377"/>
        <dbReference type="ChEBI" id="CHEBI:30013"/>
        <dbReference type="ChEBI" id="CHEBI:43474"/>
        <dbReference type="ChEBI" id="CHEBI:61977"/>
        <dbReference type="EC" id="3.1.3.16"/>
    </reaction>
</comment>
<dbReference type="InterPro" id="IPR001932">
    <property type="entry name" value="PPM-type_phosphatase-like_dom"/>
</dbReference>
<dbReference type="SUPFAM" id="SSF53098">
    <property type="entry name" value="Ribonuclease H-like"/>
    <property type="match status" value="1"/>
</dbReference>
<gene>
    <name evidence="5" type="ORF">EPUL_003120</name>
</gene>
<dbReference type="InterPro" id="IPR012337">
    <property type="entry name" value="RNaseH-like_sf"/>
</dbReference>
<evidence type="ECO:0000313" key="5">
    <source>
        <dbReference type="EMBL" id="POS84759.1"/>
    </source>
</evidence>
<reference evidence="5 6" key="1">
    <citation type="submission" date="2017-10" db="EMBL/GenBank/DDBJ databases">
        <title>Development of genomic resources for the powdery mildew, Erysiphe pulchra.</title>
        <authorList>
            <person name="Wadl P.A."/>
            <person name="Mack B.M."/>
            <person name="Moore G."/>
            <person name="Beltz S.B."/>
        </authorList>
    </citation>
    <scope>NUCLEOTIDE SEQUENCE [LARGE SCALE GENOMIC DNA]</scope>
    <source>
        <strain evidence="5">Cflorida</strain>
    </source>
</reference>
<evidence type="ECO:0000259" key="4">
    <source>
        <dbReference type="PROSITE" id="PS51746"/>
    </source>
</evidence>
<keyword evidence="1" id="KW-0694">RNA-binding</keyword>